<dbReference type="RefSeq" id="WP_092895446.1">
    <property type="nucleotide sequence ID" value="NZ_FOKK01000004.1"/>
</dbReference>
<sequence>MQKKEKTYKSAFYTFNLNLKSNKRKGGETFKNIILETEYSRKGVFMRANTVMYFRNVFINTVEGKEVVYGIISRNINVEGLEWKNRETAELVDVNIPDGAVPGLKEVFFAYTPDFHRIIVQAKASFSPKIISEFLSKFFNNFLEIEGEHLDVVVQQDIDSLEVLEKARKISKVFVKLTFTNDDFKKESEELMDKLIRESGFGELELTGKSAGNTKIDLEGDLINGALGLATENGFALVSYTDRAGKKQKLNTLQHPQVSIIEVPDNTSSLIFAIEAIKNLFKSRNEKAD</sequence>
<organism evidence="1 2">
    <name type="scientific">Algoriphagus aquimarinus</name>
    <dbReference type="NCBI Taxonomy" id="237018"/>
    <lineage>
        <taxon>Bacteria</taxon>
        <taxon>Pseudomonadati</taxon>
        <taxon>Bacteroidota</taxon>
        <taxon>Cytophagia</taxon>
        <taxon>Cytophagales</taxon>
        <taxon>Cyclobacteriaceae</taxon>
        <taxon>Algoriphagus</taxon>
    </lineage>
</organism>
<protein>
    <recommendedName>
        <fullName evidence="3">DUF4747 family protein</fullName>
    </recommendedName>
</protein>
<evidence type="ECO:0000313" key="2">
    <source>
        <dbReference type="Proteomes" id="UP000198790"/>
    </source>
</evidence>
<proteinExistence type="predicted"/>
<reference evidence="1 2" key="1">
    <citation type="submission" date="2016-10" db="EMBL/GenBank/DDBJ databases">
        <authorList>
            <person name="de Groot N.N."/>
        </authorList>
    </citation>
    <scope>NUCLEOTIDE SEQUENCE [LARGE SCALE GENOMIC DNA]</scope>
    <source>
        <strain evidence="1 2">DSM 23399</strain>
    </source>
</reference>
<dbReference type="OrthoDB" id="788845at2"/>
<dbReference type="STRING" id="237018.SAMN04489723_10470"/>
<keyword evidence="2" id="KW-1185">Reference proteome</keyword>
<dbReference type="AlphaFoldDB" id="A0A1I0Y3Y3"/>
<name>A0A1I0Y3Y3_9BACT</name>
<dbReference type="Proteomes" id="UP000198790">
    <property type="component" value="Unassembled WGS sequence"/>
</dbReference>
<evidence type="ECO:0000313" key="1">
    <source>
        <dbReference type="EMBL" id="SFB07310.1"/>
    </source>
</evidence>
<evidence type="ECO:0008006" key="3">
    <source>
        <dbReference type="Google" id="ProtNLM"/>
    </source>
</evidence>
<dbReference type="InterPro" id="IPR031832">
    <property type="entry name" value="DUF4747"/>
</dbReference>
<dbReference type="Pfam" id="PF15931">
    <property type="entry name" value="DUF4747"/>
    <property type="match status" value="1"/>
</dbReference>
<gene>
    <name evidence="1" type="ORF">SAMN04489723_10470</name>
</gene>
<accession>A0A1I0Y3Y3</accession>
<dbReference type="EMBL" id="FOKK01000004">
    <property type="protein sequence ID" value="SFB07310.1"/>
    <property type="molecule type" value="Genomic_DNA"/>
</dbReference>